<dbReference type="PANTHER" id="PTHR10763">
    <property type="entry name" value="CELL DIVISION CONTROL PROTEIN 6-RELATED"/>
    <property type="match status" value="1"/>
</dbReference>
<organism evidence="14">
    <name type="scientific">Timema californicum</name>
    <name type="common">California timema</name>
    <name type="synonym">Walking stick</name>
    <dbReference type="NCBI Taxonomy" id="61474"/>
    <lineage>
        <taxon>Eukaryota</taxon>
        <taxon>Metazoa</taxon>
        <taxon>Ecdysozoa</taxon>
        <taxon>Arthropoda</taxon>
        <taxon>Hexapoda</taxon>
        <taxon>Insecta</taxon>
        <taxon>Pterygota</taxon>
        <taxon>Neoptera</taxon>
        <taxon>Polyneoptera</taxon>
        <taxon>Phasmatodea</taxon>
        <taxon>Timematodea</taxon>
        <taxon>Timematoidea</taxon>
        <taxon>Timematidae</taxon>
        <taxon>Timema</taxon>
    </lineage>
</organism>
<keyword evidence="4 11" id="KW-0235">DNA replication</keyword>
<dbReference type="InterPro" id="IPR001025">
    <property type="entry name" value="BAH_dom"/>
</dbReference>
<dbReference type="InterPro" id="IPR003959">
    <property type="entry name" value="ATPase_AAA_core"/>
</dbReference>
<feature type="domain" description="BAH" evidence="13">
    <location>
        <begin position="35"/>
        <end position="175"/>
    </location>
</feature>
<dbReference type="InterPro" id="IPR027417">
    <property type="entry name" value="P-loop_NTPase"/>
</dbReference>
<evidence type="ECO:0000256" key="8">
    <source>
        <dbReference type="ARBA" id="ARBA00022842"/>
    </source>
</evidence>
<feature type="compositionally biased region" description="Basic and acidic residues" evidence="12">
    <location>
        <begin position="190"/>
        <end position="203"/>
    </location>
</feature>
<dbReference type="InterPro" id="IPR041083">
    <property type="entry name" value="AAA_lid_10"/>
</dbReference>
<comment type="subcellular location">
    <subcellularLocation>
        <location evidence="1 11">Nucleus</location>
    </subcellularLocation>
</comment>
<evidence type="ECO:0000256" key="10">
    <source>
        <dbReference type="ARBA" id="ARBA00023242"/>
    </source>
</evidence>
<dbReference type="FunFam" id="3.40.50.300:FF:000199">
    <property type="entry name" value="Origin recognition complex subunit 1"/>
    <property type="match status" value="1"/>
</dbReference>
<dbReference type="PROSITE" id="PS51038">
    <property type="entry name" value="BAH"/>
    <property type="match status" value="1"/>
</dbReference>
<protein>
    <recommendedName>
        <fullName evidence="3 11">Origin recognition complex subunit 1</fullName>
    </recommendedName>
</protein>
<dbReference type="SMART" id="SM00382">
    <property type="entry name" value="AAA"/>
    <property type="match status" value="1"/>
</dbReference>
<evidence type="ECO:0000256" key="1">
    <source>
        <dbReference type="ARBA" id="ARBA00004123"/>
    </source>
</evidence>
<dbReference type="GO" id="GO:0016887">
    <property type="term" value="F:ATP hydrolysis activity"/>
    <property type="evidence" value="ECO:0007669"/>
    <property type="project" value="InterPro"/>
</dbReference>
<evidence type="ECO:0000259" key="13">
    <source>
        <dbReference type="PROSITE" id="PS51038"/>
    </source>
</evidence>
<dbReference type="Gene3D" id="1.10.8.60">
    <property type="match status" value="1"/>
</dbReference>
<keyword evidence="6 11" id="KW-0547">Nucleotide-binding</keyword>
<feature type="compositionally biased region" description="Basic and acidic residues" evidence="12">
    <location>
        <begin position="307"/>
        <end position="327"/>
    </location>
</feature>
<dbReference type="Pfam" id="PF00004">
    <property type="entry name" value="AAA"/>
    <property type="match status" value="1"/>
</dbReference>
<comment type="similarity">
    <text evidence="2 11">Belongs to the ORC1 family.</text>
</comment>
<comment type="subunit">
    <text evidence="11">ORC is composed of six subunits.</text>
</comment>
<feature type="region of interest" description="Disordered" evidence="12">
    <location>
        <begin position="190"/>
        <end position="212"/>
    </location>
</feature>
<dbReference type="GO" id="GO:0006270">
    <property type="term" value="P:DNA replication initiation"/>
    <property type="evidence" value="ECO:0007669"/>
    <property type="project" value="TreeGrafter"/>
</dbReference>
<evidence type="ECO:0000256" key="3">
    <source>
        <dbReference type="ARBA" id="ARBA00019081"/>
    </source>
</evidence>
<dbReference type="Gene3D" id="3.40.50.300">
    <property type="entry name" value="P-loop containing nucleotide triphosphate hydrolases"/>
    <property type="match status" value="1"/>
</dbReference>
<dbReference type="Gene3D" id="2.30.30.490">
    <property type="match status" value="1"/>
</dbReference>
<dbReference type="GO" id="GO:0005664">
    <property type="term" value="C:nuclear origin of replication recognition complex"/>
    <property type="evidence" value="ECO:0007669"/>
    <property type="project" value="TreeGrafter"/>
</dbReference>
<dbReference type="Pfam" id="PF17872">
    <property type="entry name" value="AAA_lid_10"/>
    <property type="match status" value="1"/>
</dbReference>
<dbReference type="CDD" id="cd08768">
    <property type="entry name" value="Cdc6_C"/>
    <property type="match status" value="1"/>
</dbReference>
<dbReference type="InterPro" id="IPR050311">
    <property type="entry name" value="ORC1/CDC6"/>
</dbReference>
<dbReference type="Pfam" id="PF09079">
    <property type="entry name" value="WHD_Cdc6"/>
    <property type="match status" value="1"/>
</dbReference>
<keyword evidence="8" id="KW-0460">Magnesium</keyword>
<evidence type="ECO:0000256" key="9">
    <source>
        <dbReference type="ARBA" id="ARBA00023125"/>
    </source>
</evidence>
<dbReference type="GO" id="GO:0003682">
    <property type="term" value="F:chromatin binding"/>
    <property type="evidence" value="ECO:0007669"/>
    <property type="project" value="InterPro"/>
</dbReference>
<keyword evidence="9 11" id="KW-0238">DNA-binding</keyword>
<dbReference type="GO" id="GO:0003688">
    <property type="term" value="F:DNA replication origin binding"/>
    <property type="evidence" value="ECO:0007669"/>
    <property type="project" value="TreeGrafter"/>
</dbReference>
<dbReference type="SMART" id="SM01074">
    <property type="entry name" value="Cdc6_C"/>
    <property type="match status" value="1"/>
</dbReference>
<evidence type="ECO:0000256" key="5">
    <source>
        <dbReference type="ARBA" id="ARBA00022723"/>
    </source>
</evidence>
<dbReference type="InterPro" id="IPR015163">
    <property type="entry name" value="Cdc6_C"/>
</dbReference>
<dbReference type="EMBL" id="OE179185">
    <property type="protein sequence ID" value="CAD7567939.1"/>
    <property type="molecule type" value="Genomic_DNA"/>
</dbReference>
<dbReference type="SUPFAM" id="SSF52540">
    <property type="entry name" value="P-loop containing nucleoside triphosphate hydrolases"/>
    <property type="match status" value="1"/>
</dbReference>
<sequence length="869" mass="97407">MPGSKPVTWIGDGWRSSTNGKRHFTYYKRFKFGSIITGVGDFIMVANADAAEPDTMEGSDVAKIKELYETDSNPKDPFRAVVQWYSRAADIPTKWSLSKSITVQPVLNFPNEVVEDRRPFDTDISIETVFSSCKVMTIDWNEDPSLWLDHDSSAGGVFVCRYRLVPVLNRVRCCLEPAIDHWTNEPPLVRERSTRKDTSEKSPLRSPRQKLKSNFVIHEDSSSAQTSGSAQCLVSDMEEISSNFDHNITSKQNIIGRKKPKFSKKNCLKDGDVTELLNNSSGDSSDDSLDCVNTSSLSQKRVNLTFDKENTPKRKIHNEDHRREETPKTVTPKKHVRVGSMPENMNNESAKYGSKSKRKIQFNSEVKCNLIGNKLSSKLDEDHKTPRNKSRAKRKLSIDANDIYLPNSMSDRHASLLESKVSSKTLKSSRTNINSITIFNADANEFVEKSCNESPGNKTETFLLDSSLDDTPSKILFKKSKGSRTPSMPCREVSILIPRSPLEIAQARLHVSAIPHGLPCRQEEFQTVCNFLRGKIQDHTGGCIYISGVPGTGKTVTVHKVVSCLQAEADKQKIPDFTFIELNGMRLTEPRQAYVQFLLALTGQKTKPEQAQHMLERRFKSPAPRRAATVLLVDELDLLWTKRQDVVYNLLDWPSHSCSRLIVVAVANTMDLPERLLMNRVTSRMGLTRVTFQPYTFRHLQEIVSSRLEGLSAPFDPDAIQLVARKVASVSGDARRALDMCRRAVELTGDGGVVTMAHVDQVLQEMIASPKIQAIKSCSVLEQKFLQAVAAEISRTGIEETVFNKVYQQLSTLCVFDGLNTPSISEAFGLCARLGGYRLLLTEHSRAAIYQKVLLNVSVDDVHYAITRL</sequence>
<reference evidence="14" key="1">
    <citation type="submission" date="2020-11" db="EMBL/GenBank/DDBJ databases">
        <authorList>
            <person name="Tran Van P."/>
        </authorList>
    </citation>
    <scope>NUCLEOTIDE SEQUENCE</scope>
</reference>
<evidence type="ECO:0000256" key="12">
    <source>
        <dbReference type="SAM" id="MobiDB-lite"/>
    </source>
</evidence>
<dbReference type="GO" id="GO:0005524">
    <property type="term" value="F:ATP binding"/>
    <property type="evidence" value="ECO:0007669"/>
    <property type="project" value="UniProtKB-KW"/>
</dbReference>
<keyword evidence="10 11" id="KW-0539">Nucleus</keyword>
<dbReference type="GO" id="GO:0033314">
    <property type="term" value="P:mitotic DNA replication checkpoint signaling"/>
    <property type="evidence" value="ECO:0007669"/>
    <property type="project" value="TreeGrafter"/>
</dbReference>
<dbReference type="SMART" id="SM00439">
    <property type="entry name" value="BAH"/>
    <property type="match status" value="1"/>
</dbReference>
<proteinExistence type="inferred from homology"/>
<gene>
    <name evidence="14" type="ORF">TCMB3V08_LOCUS715</name>
</gene>
<keyword evidence="5" id="KW-0479">Metal-binding</keyword>
<feature type="region of interest" description="Disordered" evidence="12">
    <location>
        <begin position="307"/>
        <end position="358"/>
    </location>
</feature>
<evidence type="ECO:0000256" key="4">
    <source>
        <dbReference type="ARBA" id="ARBA00022705"/>
    </source>
</evidence>
<evidence type="ECO:0000256" key="11">
    <source>
        <dbReference type="RuleBase" id="RU365058"/>
    </source>
</evidence>
<dbReference type="PANTHER" id="PTHR10763:SF23">
    <property type="entry name" value="ORIGIN RECOGNITION COMPLEX SUBUNIT 1"/>
    <property type="match status" value="1"/>
</dbReference>
<evidence type="ECO:0000256" key="7">
    <source>
        <dbReference type="ARBA" id="ARBA00022840"/>
    </source>
</evidence>
<dbReference type="InterPro" id="IPR003593">
    <property type="entry name" value="AAA+_ATPase"/>
</dbReference>
<evidence type="ECO:0000256" key="6">
    <source>
        <dbReference type="ARBA" id="ARBA00022741"/>
    </source>
</evidence>
<evidence type="ECO:0000256" key="2">
    <source>
        <dbReference type="ARBA" id="ARBA00008398"/>
    </source>
</evidence>
<dbReference type="AlphaFoldDB" id="A0A7R9IW69"/>
<evidence type="ECO:0000313" key="14">
    <source>
        <dbReference type="EMBL" id="CAD7567939.1"/>
    </source>
</evidence>
<dbReference type="InterPro" id="IPR043151">
    <property type="entry name" value="BAH_sf"/>
</dbReference>
<comment type="function">
    <text evidence="11">Component of the origin recognition complex (ORC) that binds origins of replication. DNA-binding is ATP-dependent, however specific DNA sequences that define origins of replication have not been identified so far. ORC is required to assemble the pre-replication complex necessary to initiate DNA replication.</text>
</comment>
<accession>A0A7R9IW69</accession>
<name>A0A7R9IW69_TIMCA</name>
<keyword evidence="7 11" id="KW-0067">ATP-binding</keyword>
<dbReference type="GO" id="GO:0046872">
    <property type="term" value="F:metal ion binding"/>
    <property type="evidence" value="ECO:0007669"/>
    <property type="project" value="UniProtKB-KW"/>
</dbReference>